<dbReference type="PANTHER" id="PTHR47760:SF1">
    <property type="entry name" value="G-PROTEIN COUPLED RECEPTORS FAMILY 1 PROFILE DOMAIN-CONTAINING PROTEIN"/>
    <property type="match status" value="1"/>
</dbReference>
<feature type="transmembrane region" description="Helical" evidence="6">
    <location>
        <begin position="130"/>
        <end position="158"/>
    </location>
</feature>
<comment type="caution">
    <text evidence="8">The sequence shown here is derived from an EMBL/GenBank/DDBJ whole genome shotgun (WGS) entry which is preliminary data.</text>
</comment>
<feature type="transmembrane region" description="Helical" evidence="6">
    <location>
        <begin position="76"/>
        <end position="93"/>
    </location>
</feature>
<feature type="transmembrane region" description="Helical" evidence="6">
    <location>
        <begin position="288"/>
        <end position="313"/>
    </location>
</feature>
<dbReference type="SUPFAM" id="SSF81321">
    <property type="entry name" value="Family A G protein-coupled receptor-like"/>
    <property type="match status" value="1"/>
</dbReference>
<sequence length="444" mass="51431">MMEICKIMMESSELVIKQNILQNNSKIHEADHVHVSKLNFITYMIIAPIIIAISIIGDLLTIITLNHPTMKRKKDIYIFLSFLALTDLVIFSCPLNKTPSLIFSVCPIICYSPILWILDFRHCSQLAAFYYAHIAFPLSNALMGASVWVVILMTLYQFKAVCYPLHSQSRSIQTQRKFIYLLFLAIYFCNFCIYAPWSQKKIVYELPKGVLRCPFLVCDRSIDTPLYGMYEWFREFLTRFFPFFLLAYFNINILVTYRNTKRNRMSLSSPSIQKKALVEKGEKEERRLFTLLFLITIVFFVCTIPAAPLTILISDKQDRSLPFQIYRSLANLLEITKFALNFYFYCLINPDICHVCIQILKCRAAYKKINRALSLRSLPNSRSGSNKTLLTARDSERSSKGSRKNSLLLSPFAETTLSRTNSSTSSNNYKSICDKKCVKLHREF</sequence>
<feature type="transmembrane region" description="Helical" evidence="6">
    <location>
        <begin position="178"/>
        <end position="197"/>
    </location>
</feature>
<evidence type="ECO:0000256" key="5">
    <source>
        <dbReference type="SAM" id="MobiDB-lite"/>
    </source>
</evidence>
<feature type="transmembrane region" description="Helical" evidence="6">
    <location>
        <begin position="342"/>
        <end position="360"/>
    </location>
</feature>
<accession>A0A6V7VBV5</accession>
<evidence type="ECO:0000313" key="9">
    <source>
        <dbReference type="Proteomes" id="UP000580250"/>
    </source>
</evidence>
<evidence type="ECO:0000313" key="8">
    <source>
        <dbReference type="EMBL" id="CAD2172397.1"/>
    </source>
</evidence>
<reference evidence="8 9" key="1">
    <citation type="submission" date="2020-08" db="EMBL/GenBank/DDBJ databases">
        <authorList>
            <person name="Koutsovoulos G."/>
            <person name="Danchin GJ E."/>
        </authorList>
    </citation>
    <scope>NUCLEOTIDE SEQUENCE [LARGE SCALE GENOMIC DNA]</scope>
</reference>
<evidence type="ECO:0000256" key="2">
    <source>
        <dbReference type="ARBA" id="ARBA00022692"/>
    </source>
</evidence>
<gene>
    <name evidence="8" type="ORF">MENT_LOCUS23946</name>
</gene>
<evidence type="ECO:0000259" key="7">
    <source>
        <dbReference type="PROSITE" id="PS50262"/>
    </source>
</evidence>
<comment type="subcellular location">
    <subcellularLocation>
        <location evidence="1">Membrane</location>
    </subcellularLocation>
</comment>
<dbReference type="EMBL" id="CAJEWN010000199">
    <property type="protein sequence ID" value="CAD2172397.1"/>
    <property type="molecule type" value="Genomic_DNA"/>
</dbReference>
<dbReference type="InterPro" id="IPR017452">
    <property type="entry name" value="GPCR_Rhodpsn_7TM"/>
</dbReference>
<keyword evidence="3 6" id="KW-1133">Transmembrane helix</keyword>
<feature type="compositionally biased region" description="Polar residues" evidence="5">
    <location>
        <begin position="380"/>
        <end position="389"/>
    </location>
</feature>
<evidence type="ECO:0000256" key="4">
    <source>
        <dbReference type="ARBA" id="ARBA00023136"/>
    </source>
</evidence>
<dbReference type="PROSITE" id="PS50262">
    <property type="entry name" value="G_PROTEIN_RECEP_F1_2"/>
    <property type="match status" value="1"/>
</dbReference>
<evidence type="ECO:0000256" key="3">
    <source>
        <dbReference type="ARBA" id="ARBA00022989"/>
    </source>
</evidence>
<evidence type="ECO:0000256" key="6">
    <source>
        <dbReference type="SAM" id="Phobius"/>
    </source>
</evidence>
<feature type="transmembrane region" description="Helical" evidence="6">
    <location>
        <begin position="236"/>
        <end position="257"/>
    </location>
</feature>
<dbReference type="OrthoDB" id="10033446at2759"/>
<proteinExistence type="predicted"/>
<dbReference type="PANTHER" id="PTHR47760">
    <property type="entry name" value="G-PROTEIN COUPLED RECEPTOR B0563.6-LIKE PROTEIN-RELATED"/>
    <property type="match status" value="1"/>
</dbReference>
<name>A0A6V7VBV5_MELEN</name>
<dbReference type="Gene3D" id="1.20.1070.10">
    <property type="entry name" value="Rhodopsin 7-helix transmembrane proteins"/>
    <property type="match status" value="1"/>
</dbReference>
<dbReference type="GO" id="GO:0016020">
    <property type="term" value="C:membrane"/>
    <property type="evidence" value="ECO:0007669"/>
    <property type="project" value="UniProtKB-SubCell"/>
</dbReference>
<feature type="domain" description="G-protein coupled receptors family 1 profile" evidence="7">
    <location>
        <begin position="57"/>
        <end position="345"/>
    </location>
</feature>
<dbReference type="AlphaFoldDB" id="A0A6V7VBV5"/>
<dbReference type="CDD" id="cd14978">
    <property type="entry name" value="7tmA_FMRFamide_R-like"/>
    <property type="match status" value="1"/>
</dbReference>
<keyword evidence="4 6" id="KW-0472">Membrane</keyword>
<evidence type="ECO:0000256" key="1">
    <source>
        <dbReference type="ARBA" id="ARBA00004370"/>
    </source>
</evidence>
<organism evidence="8 9">
    <name type="scientific">Meloidogyne enterolobii</name>
    <name type="common">Root-knot nematode worm</name>
    <name type="synonym">Meloidogyne mayaguensis</name>
    <dbReference type="NCBI Taxonomy" id="390850"/>
    <lineage>
        <taxon>Eukaryota</taxon>
        <taxon>Metazoa</taxon>
        <taxon>Ecdysozoa</taxon>
        <taxon>Nematoda</taxon>
        <taxon>Chromadorea</taxon>
        <taxon>Rhabditida</taxon>
        <taxon>Tylenchina</taxon>
        <taxon>Tylenchomorpha</taxon>
        <taxon>Tylenchoidea</taxon>
        <taxon>Meloidogynidae</taxon>
        <taxon>Meloidogyninae</taxon>
        <taxon>Meloidogyne</taxon>
    </lineage>
</organism>
<keyword evidence="2 6" id="KW-0812">Transmembrane</keyword>
<feature type="transmembrane region" description="Helical" evidence="6">
    <location>
        <begin position="40"/>
        <end position="64"/>
    </location>
</feature>
<protein>
    <recommendedName>
        <fullName evidence="7">G-protein coupled receptors family 1 profile domain-containing protein</fullName>
    </recommendedName>
</protein>
<feature type="transmembrane region" description="Helical" evidence="6">
    <location>
        <begin position="100"/>
        <end position="118"/>
    </location>
</feature>
<dbReference type="InterPro" id="IPR053093">
    <property type="entry name" value="GPCR-like"/>
</dbReference>
<feature type="region of interest" description="Disordered" evidence="5">
    <location>
        <begin position="380"/>
        <end position="405"/>
    </location>
</feature>
<dbReference type="Proteomes" id="UP000580250">
    <property type="component" value="Unassembled WGS sequence"/>
</dbReference>